<accession>A0A918WFX1</accession>
<proteinExistence type="predicted"/>
<dbReference type="EMBL" id="BMXI01000002">
    <property type="protein sequence ID" value="GHC42884.1"/>
    <property type="molecule type" value="Genomic_DNA"/>
</dbReference>
<reference evidence="1" key="1">
    <citation type="journal article" date="2014" name="Int. J. Syst. Evol. Microbiol.">
        <title>Complete genome sequence of Corynebacterium casei LMG S-19264T (=DSM 44701T), isolated from a smear-ripened cheese.</title>
        <authorList>
            <consortium name="US DOE Joint Genome Institute (JGI-PGF)"/>
            <person name="Walter F."/>
            <person name="Albersmeier A."/>
            <person name="Kalinowski J."/>
            <person name="Ruckert C."/>
        </authorList>
    </citation>
    <scope>NUCLEOTIDE SEQUENCE</scope>
    <source>
        <strain evidence="1">KCTC 12988</strain>
    </source>
</reference>
<protein>
    <submittedName>
        <fullName evidence="1">Uncharacterized protein</fullName>
    </submittedName>
</protein>
<dbReference type="AlphaFoldDB" id="A0A918WFX1"/>
<dbReference type="Proteomes" id="UP000644507">
    <property type="component" value="Unassembled WGS sequence"/>
</dbReference>
<gene>
    <name evidence="1" type="ORF">GCM10007100_04820</name>
</gene>
<dbReference type="RefSeq" id="WP_189567029.1">
    <property type="nucleotide sequence ID" value="NZ_BMXI01000002.1"/>
</dbReference>
<evidence type="ECO:0000313" key="2">
    <source>
        <dbReference type="Proteomes" id="UP000644507"/>
    </source>
</evidence>
<name>A0A918WFX1_9BACT</name>
<sequence>MQNHTPLLLLGASLGLIQGARIFSHRDHDLPPNLAEWPSHFQGAALHLIEPTEFEKSFAANFPGDIATFRSAGRQIILRRATRGTRRLHASETCLRSSGYEISSRKIDLENWLTYYAKKNDQILHVREQITDGSRNWNSPSPWFWHATLNPKSGPWIATTVITPVKSL</sequence>
<reference evidence="1" key="2">
    <citation type="submission" date="2020-09" db="EMBL/GenBank/DDBJ databases">
        <authorList>
            <person name="Sun Q."/>
            <person name="Kim S."/>
        </authorList>
    </citation>
    <scope>NUCLEOTIDE SEQUENCE</scope>
    <source>
        <strain evidence="1">KCTC 12988</strain>
    </source>
</reference>
<comment type="caution">
    <text evidence="1">The sequence shown here is derived from an EMBL/GenBank/DDBJ whole genome shotgun (WGS) entry which is preliminary data.</text>
</comment>
<organism evidence="1 2">
    <name type="scientific">Roseibacillus persicicus</name>
    <dbReference type="NCBI Taxonomy" id="454148"/>
    <lineage>
        <taxon>Bacteria</taxon>
        <taxon>Pseudomonadati</taxon>
        <taxon>Verrucomicrobiota</taxon>
        <taxon>Verrucomicrobiia</taxon>
        <taxon>Verrucomicrobiales</taxon>
        <taxon>Verrucomicrobiaceae</taxon>
        <taxon>Roseibacillus</taxon>
    </lineage>
</organism>
<evidence type="ECO:0000313" key="1">
    <source>
        <dbReference type="EMBL" id="GHC42884.1"/>
    </source>
</evidence>
<keyword evidence="2" id="KW-1185">Reference proteome</keyword>